<dbReference type="EMBL" id="BARS01042594">
    <property type="protein sequence ID" value="GAG30518.1"/>
    <property type="molecule type" value="Genomic_DNA"/>
</dbReference>
<protein>
    <submittedName>
        <fullName evidence="1">Uncharacterized protein</fullName>
    </submittedName>
</protein>
<organism evidence="1">
    <name type="scientific">marine sediment metagenome</name>
    <dbReference type="NCBI Taxonomy" id="412755"/>
    <lineage>
        <taxon>unclassified sequences</taxon>
        <taxon>metagenomes</taxon>
        <taxon>ecological metagenomes</taxon>
    </lineage>
</organism>
<dbReference type="AlphaFoldDB" id="X0X1L7"/>
<reference evidence="1" key="1">
    <citation type="journal article" date="2014" name="Front. Microbiol.">
        <title>High frequency of phylogenetically diverse reductive dehalogenase-homologous genes in deep subseafloor sedimentary metagenomes.</title>
        <authorList>
            <person name="Kawai M."/>
            <person name="Futagami T."/>
            <person name="Toyoda A."/>
            <person name="Takaki Y."/>
            <person name="Nishi S."/>
            <person name="Hori S."/>
            <person name="Arai W."/>
            <person name="Tsubouchi T."/>
            <person name="Morono Y."/>
            <person name="Uchiyama I."/>
            <person name="Ito T."/>
            <person name="Fujiyama A."/>
            <person name="Inagaki F."/>
            <person name="Takami H."/>
        </authorList>
    </citation>
    <scope>NUCLEOTIDE SEQUENCE</scope>
    <source>
        <strain evidence="1">Expedition CK06-06</strain>
    </source>
</reference>
<accession>X0X1L7</accession>
<gene>
    <name evidence="1" type="ORF">S01H1_64610</name>
</gene>
<comment type="caution">
    <text evidence="1">The sequence shown here is derived from an EMBL/GenBank/DDBJ whole genome shotgun (WGS) entry which is preliminary data.</text>
</comment>
<evidence type="ECO:0000313" key="1">
    <source>
        <dbReference type="EMBL" id="GAG30518.1"/>
    </source>
</evidence>
<name>X0X1L7_9ZZZZ</name>
<feature type="non-terminal residue" evidence="1">
    <location>
        <position position="61"/>
    </location>
</feature>
<sequence length="61" mass="7064">MVQQPRKESCPIIGRPRESPAKAVWETIWRRSIVFNPTRNRSDRGKLYRKVTVADATGDHT</sequence>
<proteinExistence type="predicted"/>